<reference evidence="3" key="1">
    <citation type="submission" date="2025-08" db="UniProtKB">
        <authorList>
            <consortium name="Ensembl"/>
        </authorList>
    </citation>
    <scope>IDENTIFICATION</scope>
</reference>
<evidence type="ECO:0008006" key="5">
    <source>
        <dbReference type="Google" id="ProtNLM"/>
    </source>
</evidence>
<reference evidence="3" key="2">
    <citation type="submission" date="2025-09" db="UniProtKB">
        <authorList>
            <consortium name="Ensembl"/>
        </authorList>
    </citation>
    <scope>IDENTIFICATION</scope>
</reference>
<keyword evidence="1" id="KW-0812">Transmembrane</keyword>
<feature type="signal peptide" evidence="2">
    <location>
        <begin position="1"/>
        <end position="25"/>
    </location>
</feature>
<evidence type="ECO:0000313" key="3">
    <source>
        <dbReference type="Ensembl" id="ENSPMEP00000013879.1"/>
    </source>
</evidence>
<keyword evidence="1" id="KW-0472">Membrane</keyword>
<evidence type="ECO:0000313" key="4">
    <source>
        <dbReference type="Proteomes" id="UP000261480"/>
    </source>
</evidence>
<name>A0A3B3XFY6_9TELE</name>
<dbReference type="Ensembl" id="ENSPMET00000021708.1">
    <property type="protein sequence ID" value="ENSPMEP00000013879.1"/>
    <property type="gene ID" value="ENSPMEG00000016234.1"/>
</dbReference>
<evidence type="ECO:0000256" key="1">
    <source>
        <dbReference type="SAM" id="Phobius"/>
    </source>
</evidence>
<accession>A0A3B3XFY6</accession>
<organism evidence="3 4">
    <name type="scientific">Poecilia mexicana</name>
    <dbReference type="NCBI Taxonomy" id="48701"/>
    <lineage>
        <taxon>Eukaryota</taxon>
        <taxon>Metazoa</taxon>
        <taxon>Chordata</taxon>
        <taxon>Craniata</taxon>
        <taxon>Vertebrata</taxon>
        <taxon>Euteleostomi</taxon>
        <taxon>Actinopterygii</taxon>
        <taxon>Neopterygii</taxon>
        <taxon>Teleostei</taxon>
        <taxon>Neoteleostei</taxon>
        <taxon>Acanthomorphata</taxon>
        <taxon>Ovalentaria</taxon>
        <taxon>Atherinomorphae</taxon>
        <taxon>Cyprinodontiformes</taxon>
        <taxon>Poeciliidae</taxon>
        <taxon>Poeciliinae</taxon>
        <taxon>Poecilia</taxon>
    </lineage>
</organism>
<dbReference type="Proteomes" id="UP000261480">
    <property type="component" value="Unplaced"/>
</dbReference>
<protein>
    <recommendedName>
        <fullName evidence="5">Secreted protein</fullName>
    </recommendedName>
</protein>
<feature type="transmembrane region" description="Helical" evidence="1">
    <location>
        <begin position="32"/>
        <end position="49"/>
    </location>
</feature>
<keyword evidence="2" id="KW-0732">Signal</keyword>
<dbReference type="InterPro" id="IPR031742">
    <property type="entry name" value="DUF4730"/>
</dbReference>
<keyword evidence="1" id="KW-1133">Transmembrane helix</keyword>
<keyword evidence="4" id="KW-1185">Reference proteome</keyword>
<feature type="chain" id="PRO_5017357012" description="Secreted protein" evidence="2">
    <location>
        <begin position="26"/>
        <end position="139"/>
    </location>
</feature>
<proteinExistence type="predicted"/>
<sequence>MVEAPSGAAVVWLLVFSSLIPAAEAYDAGDALALLLCTVLAVVGFWADWKSNLNLCKCGTRCFPTRKDASSLGEGWTALLTSFVLEIPRRHDKKSMSLSSGSVAACLCFSFHLGFSPPPPQVDSPLCLNAKKSSSIRHR</sequence>
<evidence type="ECO:0000256" key="2">
    <source>
        <dbReference type="SAM" id="SignalP"/>
    </source>
</evidence>
<dbReference type="Pfam" id="PF15873">
    <property type="entry name" value="DUF4730"/>
    <property type="match status" value="1"/>
</dbReference>
<dbReference type="AlphaFoldDB" id="A0A3B3XFY6"/>